<dbReference type="OrthoDB" id="376826at2759"/>
<dbReference type="GO" id="GO:0005811">
    <property type="term" value="C:lipid droplet"/>
    <property type="evidence" value="ECO:0007669"/>
    <property type="project" value="UniProtKB-SubCell"/>
</dbReference>
<evidence type="ECO:0000256" key="3">
    <source>
        <dbReference type="ARBA" id="ARBA00022677"/>
    </source>
</evidence>
<dbReference type="PANTHER" id="PTHR14024">
    <property type="entry name" value="PERILIPIN"/>
    <property type="match status" value="1"/>
</dbReference>
<evidence type="ECO:0000256" key="1">
    <source>
        <dbReference type="ARBA" id="ARBA00004502"/>
    </source>
</evidence>
<dbReference type="KEGG" id="cfo:105258367"/>
<dbReference type="InterPro" id="IPR004279">
    <property type="entry name" value="Perilipin"/>
</dbReference>
<keyword evidence="3" id="KW-0551">Lipid droplet</keyword>
<dbReference type="OMA" id="VDNAVCV"/>
<evidence type="ECO:0000313" key="5">
    <source>
        <dbReference type="Proteomes" id="UP000000311"/>
    </source>
</evidence>
<dbReference type="Proteomes" id="UP000000311">
    <property type="component" value="Unassembled WGS sequence"/>
</dbReference>
<dbReference type="Pfam" id="PF03036">
    <property type="entry name" value="Perilipin"/>
    <property type="match status" value="1"/>
</dbReference>
<dbReference type="GO" id="GO:0005829">
    <property type="term" value="C:cytosol"/>
    <property type="evidence" value="ECO:0007669"/>
    <property type="project" value="TreeGrafter"/>
</dbReference>
<dbReference type="GO" id="GO:0019915">
    <property type="term" value="P:lipid storage"/>
    <property type="evidence" value="ECO:0007669"/>
    <property type="project" value="TreeGrafter"/>
</dbReference>
<proteinExistence type="inferred from homology"/>
<comment type="similarity">
    <text evidence="2">Belongs to the perilipin family.</text>
</comment>
<keyword evidence="5" id="KW-1185">Reference proteome</keyword>
<accession>E2B1X2</accession>
<dbReference type="STRING" id="104421.E2B1X2"/>
<dbReference type="EMBL" id="GL444981">
    <property type="protein sequence ID" value="EFN60328.1"/>
    <property type="molecule type" value="Genomic_DNA"/>
</dbReference>
<name>E2B1X2_CAMFO</name>
<sequence length="195" mass="20968">MTDPETSREVNLRTSSIVRIAYHQLSVMCGTHDPITPTSVSNDTADANARNITCTGRLLALPVFASASAALCNAYAVTKNSHESVAAILGSAEDGVRAGLEFASPVTDKIANVLETPFKAIDNAVCVGLDFVEEKMPSVKLPPDQIYASMKDGLRNMFTSALETFRLLFGGTKNQIEDLSVTKQTVQEEIRKVSS</sequence>
<dbReference type="PANTHER" id="PTHR14024:SF49">
    <property type="entry name" value="LIPID STORAGE DROPLETS SURFACE-BINDING PROTEIN 1"/>
    <property type="match status" value="1"/>
</dbReference>
<reference evidence="4 5" key="1">
    <citation type="journal article" date="2010" name="Science">
        <title>Genomic comparison of the ants Camponotus floridanus and Harpegnathos saltator.</title>
        <authorList>
            <person name="Bonasio R."/>
            <person name="Zhang G."/>
            <person name="Ye C."/>
            <person name="Mutti N.S."/>
            <person name="Fang X."/>
            <person name="Qin N."/>
            <person name="Donahue G."/>
            <person name="Yang P."/>
            <person name="Li Q."/>
            <person name="Li C."/>
            <person name="Zhang P."/>
            <person name="Huang Z."/>
            <person name="Berger S.L."/>
            <person name="Reinberg D."/>
            <person name="Wang J."/>
            <person name="Liebig J."/>
        </authorList>
    </citation>
    <scope>NUCLEOTIDE SEQUENCE [LARGE SCALE GENOMIC DNA]</scope>
    <source>
        <strain evidence="5">C129</strain>
    </source>
</reference>
<evidence type="ECO:0000313" key="4">
    <source>
        <dbReference type="EMBL" id="EFN60328.1"/>
    </source>
</evidence>
<organism evidence="5">
    <name type="scientific">Camponotus floridanus</name>
    <name type="common">Florida carpenter ant</name>
    <dbReference type="NCBI Taxonomy" id="104421"/>
    <lineage>
        <taxon>Eukaryota</taxon>
        <taxon>Metazoa</taxon>
        <taxon>Ecdysozoa</taxon>
        <taxon>Arthropoda</taxon>
        <taxon>Hexapoda</taxon>
        <taxon>Insecta</taxon>
        <taxon>Pterygota</taxon>
        <taxon>Neoptera</taxon>
        <taxon>Endopterygota</taxon>
        <taxon>Hymenoptera</taxon>
        <taxon>Apocrita</taxon>
        <taxon>Aculeata</taxon>
        <taxon>Formicoidea</taxon>
        <taxon>Formicidae</taxon>
        <taxon>Formicinae</taxon>
        <taxon>Camponotus</taxon>
    </lineage>
</organism>
<comment type="subcellular location">
    <subcellularLocation>
        <location evidence="1">Lipid droplet</location>
    </subcellularLocation>
</comment>
<dbReference type="GO" id="GO:0010890">
    <property type="term" value="P:positive regulation of triglyceride storage"/>
    <property type="evidence" value="ECO:0007669"/>
    <property type="project" value="TreeGrafter"/>
</dbReference>
<dbReference type="InParanoid" id="E2B1X2"/>
<dbReference type="AlphaFoldDB" id="E2B1X2"/>
<gene>
    <name evidence="4" type="ORF">EAG_04056</name>
</gene>
<protein>
    <submittedName>
        <fullName evidence="4">Perilipin</fullName>
    </submittedName>
</protein>
<evidence type="ECO:0000256" key="2">
    <source>
        <dbReference type="ARBA" id="ARBA00006311"/>
    </source>
</evidence>